<keyword evidence="3" id="KW-0540">Nuclease</keyword>
<evidence type="ECO:0000313" key="3">
    <source>
        <dbReference type="EMBL" id="PST84322.1"/>
    </source>
</evidence>
<dbReference type="SUPFAM" id="SSF69318">
    <property type="entry name" value="Integrin alpha N-terminal domain"/>
    <property type="match status" value="1"/>
</dbReference>
<evidence type="ECO:0000259" key="2">
    <source>
        <dbReference type="Pfam" id="PF03372"/>
    </source>
</evidence>
<dbReference type="GO" id="GO:0004519">
    <property type="term" value="F:endonuclease activity"/>
    <property type="evidence" value="ECO:0007669"/>
    <property type="project" value="UniProtKB-KW"/>
</dbReference>
<gene>
    <name evidence="3" type="ORF">C7T94_06295</name>
</gene>
<dbReference type="InterPro" id="IPR036691">
    <property type="entry name" value="Endo/exonu/phosph_ase_sf"/>
</dbReference>
<dbReference type="EMBL" id="PYLS01000004">
    <property type="protein sequence ID" value="PST84322.1"/>
    <property type="molecule type" value="Genomic_DNA"/>
</dbReference>
<dbReference type="InterPro" id="IPR013517">
    <property type="entry name" value="FG-GAP"/>
</dbReference>
<dbReference type="AlphaFoldDB" id="A0A2T3HPF3"/>
<dbReference type="SUPFAM" id="SSF56219">
    <property type="entry name" value="DNase I-like"/>
    <property type="match status" value="1"/>
</dbReference>
<dbReference type="Pfam" id="PF03372">
    <property type="entry name" value="Exo_endo_phos"/>
    <property type="match status" value="1"/>
</dbReference>
<dbReference type="PANTHER" id="PTHR12121">
    <property type="entry name" value="CARBON CATABOLITE REPRESSOR PROTEIN 4"/>
    <property type="match status" value="1"/>
</dbReference>
<feature type="domain" description="Endonuclease/exonuclease/phosphatase" evidence="2">
    <location>
        <begin position="64"/>
        <end position="286"/>
    </location>
</feature>
<keyword evidence="4" id="KW-1185">Reference proteome</keyword>
<evidence type="ECO:0000256" key="1">
    <source>
        <dbReference type="ARBA" id="ARBA00022729"/>
    </source>
</evidence>
<dbReference type="InterPro" id="IPR005135">
    <property type="entry name" value="Endo/exonuclease/phosphatase"/>
</dbReference>
<keyword evidence="1" id="KW-0732">Signal</keyword>
<dbReference type="InterPro" id="IPR050410">
    <property type="entry name" value="CCR4/nocturin_mRNA_transcr"/>
</dbReference>
<dbReference type="Gene3D" id="2.130.10.130">
    <property type="entry name" value="Integrin alpha, N-terminal"/>
    <property type="match status" value="2"/>
</dbReference>
<dbReference type="RefSeq" id="WP_107214421.1">
    <property type="nucleotide sequence ID" value="NZ_KZ686268.1"/>
</dbReference>
<name>A0A2T3HPF3_9SPHI</name>
<dbReference type="OrthoDB" id="6225685at2"/>
<protein>
    <submittedName>
        <fullName evidence="3">Endonuclease</fullName>
    </submittedName>
</protein>
<dbReference type="PROSITE" id="PS51257">
    <property type="entry name" value="PROKAR_LIPOPROTEIN"/>
    <property type="match status" value="1"/>
</dbReference>
<dbReference type="GO" id="GO:0000175">
    <property type="term" value="F:3'-5'-RNA exonuclease activity"/>
    <property type="evidence" value="ECO:0007669"/>
    <property type="project" value="TreeGrafter"/>
</dbReference>
<dbReference type="Pfam" id="PF13517">
    <property type="entry name" value="FG-GAP_3"/>
    <property type="match status" value="2"/>
</dbReference>
<keyword evidence="3" id="KW-0255">Endonuclease</keyword>
<sequence length="622" mass="67704">MKITPFFQSIRGAAKPAVFLVIFALAGLSSCKRQETGSPASVSLPKPESMALVRIAGQTPFKVLSFNVRHNAAGDPQSITERQGIIRQVIVDNSPDVFGLQEFSDNDFETWFREQMAALGYGEYYDTAITGSPKAIFFKNSRFTKTGSGTMDIGPSNTGTWVILQDKTNNRRYFISNSHWQFDSVAVRIENAEKLVAGITAANTENLPKIVFGDFNAIPGTTEIGILKSGLDVVDALGDSEGEPTFHGWTATGTKKLDWVMSDRAMAFTTFKVIKTSYNGFWPSDHWPVMATYIPAVLGGPHADANGLSTVASTNFYFADVNGDDKADKIYWRYNYDGGTPQIYLSNGNGTFASPAIKHPAGASTLQSTRYHYADINGDGKDDQIVWDPTLYSGRTRVFLATSAGNFSTTAIENPEGTSAGSTTVFHFADVNGDSKADKIYWNASFDSGKTRVYLATANGSFDSSVVAGPEGASTTAGTIFYYADLNRDSRMDKMRWHPSLNSGKVMVYLSDGDGTFTAAAGFSDSGASSGLASTVFYFADINGDGRAEKIYWNPSNYLGKVKVYYATASNTFDGPVYSLRGTSQSENTRFYFADITGDAHADQVRWNPGENSGELRNYFAY</sequence>
<dbReference type="InterPro" id="IPR028994">
    <property type="entry name" value="Integrin_alpha_N"/>
</dbReference>
<dbReference type="PANTHER" id="PTHR12121:SF36">
    <property type="entry name" value="ENDONUCLEASE_EXONUCLEASE_PHOSPHATASE DOMAIN-CONTAINING PROTEIN"/>
    <property type="match status" value="1"/>
</dbReference>
<keyword evidence="3" id="KW-0378">Hydrolase</keyword>
<dbReference type="Proteomes" id="UP000240912">
    <property type="component" value="Unassembled WGS sequence"/>
</dbReference>
<accession>A0A2T3HPF3</accession>
<evidence type="ECO:0000313" key="4">
    <source>
        <dbReference type="Proteomes" id="UP000240912"/>
    </source>
</evidence>
<proteinExistence type="predicted"/>
<reference evidence="3 4" key="1">
    <citation type="submission" date="2018-03" db="EMBL/GenBank/DDBJ databases">
        <authorList>
            <person name="Keele B.F."/>
        </authorList>
    </citation>
    <scope>NUCLEOTIDE SEQUENCE [LARGE SCALE GENOMIC DNA]</scope>
    <source>
        <strain evidence="3 4">YL28-9</strain>
    </source>
</reference>
<dbReference type="Gene3D" id="3.60.10.10">
    <property type="entry name" value="Endonuclease/exonuclease/phosphatase"/>
    <property type="match status" value="1"/>
</dbReference>
<comment type="caution">
    <text evidence="3">The sequence shown here is derived from an EMBL/GenBank/DDBJ whole genome shotgun (WGS) entry which is preliminary data.</text>
</comment>
<organism evidence="3 4">
    <name type="scientific">Pedobacter yulinensis</name>
    <dbReference type="NCBI Taxonomy" id="2126353"/>
    <lineage>
        <taxon>Bacteria</taxon>
        <taxon>Pseudomonadati</taxon>
        <taxon>Bacteroidota</taxon>
        <taxon>Sphingobacteriia</taxon>
        <taxon>Sphingobacteriales</taxon>
        <taxon>Sphingobacteriaceae</taxon>
        <taxon>Pedobacter</taxon>
    </lineage>
</organism>